<evidence type="ECO:0000256" key="7">
    <source>
        <dbReference type="ARBA" id="ARBA00023002"/>
    </source>
</evidence>
<dbReference type="InParanoid" id="W4K6M6"/>
<keyword evidence="10 11" id="KW-0539">Nucleus</keyword>
<keyword evidence="13" id="KW-1185">Reference proteome</keyword>
<keyword evidence="2 11" id="KW-0963">Cytoplasm</keyword>
<dbReference type="HOGENOM" id="CLU_090154_1_0_1"/>
<feature type="binding site" evidence="11">
    <location>
        <position position="133"/>
    </location>
    <ligand>
        <name>Ni(2+)</name>
        <dbReference type="ChEBI" id="CHEBI:49786"/>
        <note>for nickel-dependent acireductone dioxygenase activity</note>
    </ligand>
</feature>
<evidence type="ECO:0000256" key="8">
    <source>
        <dbReference type="ARBA" id="ARBA00023004"/>
    </source>
</evidence>
<feature type="binding site" evidence="11">
    <location>
        <position position="93"/>
    </location>
    <ligand>
        <name>Fe(2+)</name>
        <dbReference type="ChEBI" id="CHEBI:29033"/>
        <note>for iron-dependent acireductone dioxygenase activity</note>
    </ligand>
</feature>
<evidence type="ECO:0000256" key="3">
    <source>
        <dbReference type="ARBA" id="ARBA00022596"/>
    </source>
</evidence>
<dbReference type="UniPathway" id="UPA00904">
    <property type="reaction ID" value="UER00878"/>
</dbReference>
<dbReference type="KEGG" id="hir:HETIRDRAFT_440456"/>
<dbReference type="eggNOG" id="KOG2107">
    <property type="taxonomic scope" value="Eukaryota"/>
</dbReference>
<keyword evidence="5 11" id="KW-0479">Metal-binding</keyword>
<accession>W4K6M6</accession>
<evidence type="ECO:0000256" key="10">
    <source>
        <dbReference type="ARBA" id="ARBA00023242"/>
    </source>
</evidence>
<comment type="cofactor">
    <cofactor evidence="11">
        <name>Fe(2+)</name>
        <dbReference type="ChEBI" id="CHEBI:29033"/>
    </cofactor>
    <cofactor evidence="11">
        <name>Ni(2+)</name>
        <dbReference type="ChEBI" id="CHEBI:49786"/>
    </cofactor>
    <text evidence="11">Binds either 1 Fe or Ni cation per monomer. Iron-binding promotes an acireductone dioxygenase reaction producing 2-keto-4-methylthiobutyrate, while nickel-binding promotes an acireductone dioxygenase reaction producing 3-(methylsulfanyl)propanoate.</text>
</comment>
<dbReference type="AlphaFoldDB" id="W4K6M6"/>
<dbReference type="FunFam" id="2.60.120.10:FF:000099">
    <property type="entry name" value="1,2-dihydroxy-3-keto-5-methylthiopentene dioxygenase"/>
    <property type="match status" value="1"/>
</dbReference>
<sequence>MHGYYFDNLPGDERLPHDSGRPVSIETIQALNIQYWHVPVDIEGGWEKRIEELSKENNFKNQDTINVTEQGLGDAYADILKEFFDEHLHEDDEIRYVVKGAGYYDVREHPTDEWIRIHIGSGDLIAIPKGIYHRFMLDELNEIAGLRLWKDVPNWTPLPRTKDTDTNAYRLKYLASLESSSTSSSESWASWIGSVIGRFVLWK</sequence>
<keyword evidence="9 11" id="KW-0486">Methionine biosynthesis</keyword>
<keyword evidence="4 11" id="KW-0028">Amino-acid biosynthesis</keyword>
<dbReference type="Proteomes" id="UP000030671">
    <property type="component" value="Unassembled WGS sequence"/>
</dbReference>
<keyword evidence="8 11" id="KW-0408">Iron</keyword>
<dbReference type="GO" id="GO:0005737">
    <property type="term" value="C:cytoplasm"/>
    <property type="evidence" value="ECO:0007669"/>
    <property type="project" value="UniProtKB-SubCell"/>
</dbReference>
<protein>
    <recommendedName>
        <fullName evidence="11">Acireductone dioxygenase</fullName>
    </recommendedName>
    <alternativeName>
        <fullName evidence="11">Acireductone dioxygenase (Fe(2+)-requiring)</fullName>
        <shortName evidence="11">ARD'</shortName>
        <shortName evidence="11">Fe-ARD</shortName>
        <ecNumber evidence="11">1.13.11.54</ecNumber>
    </alternativeName>
    <alternativeName>
        <fullName evidence="11">Acireductone dioxygenase (Ni(2+)-requiring)</fullName>
        <shortName evidence="11">ARD</shortName>
        <shortName evidence="11">Ni-ARD</shortName>
        <ecNumber evidence="11">1.13.11.53</ecNumber>
    </alternativeName>
</protein>
<dbReference type="InterPro" id="IPR011051">
    <property type="entry name" value="RmlC_Cupin_sf"/>
</dbReference>
<dbReference type="EC" id="1.13.11.54" evidence="11"/>
<dbReference type="Pfam" id="PF03079">
    <property type="entry name" value="ARD"/>
    <property type="match status" value="1"/>
</dbReference>
<evidence type="ECO:0000313" key="13">
    <source>
        <dbReference type="Proteomes" id="UP000030671"/>
    </source>
</evidence>
<dbReference type="RefSeq" id="XP_009547432.1">
    <property type="nucleotide sequence ID" value="XM_009549137.1"/>
</dbReference>
<organism evidence="12 13">
    <name type="scientific">Heterobasidion irregulare (strain TC 32-1)</name>
    <dbReference type="NCBI Taxonomy" id="747525"/>
    <lineage>
        <taxon>Eukaryota</taxon>
        <taxon>Fungi</taxon>
        <taxon>Dikarya</taxon>
        <taxon>Basidiomycota</taxon>
        <taxon>Agaricomycotina</taxon>
        <taxon>Agaricomycetes</taxon>
        <taxon>Russulales</taxon>
        <taxon>Bondarzewiaceae</taxon>
        <taxon>Heterobasidion</taxon>
        <taxon>Heterobasidion annosum species complex</taxon>
    </lineage>
</organism>
<dbReference type="GeneID" id="20675263"/>
<dbReference type="FunCoup" id="W4K6M6">
    <property type="interactions" value="78"/>
</dbReference>
<keyword evidence="7 11" id="KW-0560">Oxidoreductase</keyword>
<comment type="subcellular location">
    <subcellularLocation>
        <location evidence="11">Cytoplasm</location>
    </subcellularLocation>
    <subcellularLocation>
        <location evidence="11">Nucleus</location>
    </subcellularLocation>
</comment>
<feature type="binding site" evidence="11">
    <location>
        <position position="133"/>
    </location>
    <ligand>
        <name>Fe(2+)</name>
        <dbReference type="ChEBI" id="CHEBI:29033"/>
        <note>for iron-dependent acireductone dioxygenase activity</note>
    </ligand>
</feature>
<dbReference type="InterPro" id="IPR014710">
    <property type="entry name" value="RmlC-like_jellyroll"/>
</dbReference>
<gene>
    <name evidence="11" type="primary">ADI1</name>
    <name evidence="12" type="ORF">HETIRDRAFT_440456</name>
</gene>
<evidence type="ECO:0000256" key="1">
    <source>
        <dbReference type="ARBA" id="ARBA00000428"/>
    </source>
</evidence>
<feature type="binding site" evidence="11">
    <location>
        <position position="89"/>
    </location>
    <ligand>
        <name>Fe(2+)</name>
        <dbReference type="ChEBI" id="CHEBI:29033"/>
        <note>for iron-dependent acireductone dioxygenase activity</note>
    </ligand>
</feature>
<dbReference type="GO" id="GO:0005506">
    <property type="term" value="F:iron ion binding"/>
    <property type="evidence" value="ECO:0007669"/>
    <property type="project" value="UniProtKB-UniRule"/>
</dbReference>
<dbReference type="PANTHER" id="PTHR23418:SF0">
    <property type="entry name" value="ACIREDUCTONE DIOXYGENASE"/>
    <property type="match status" value="1"/>
</dbReference>
<dbReference type="GO" id="GO:0019509">
    <property type="term" value="P:L-methionine salvage from methylthioadenosine"/>
    <property type="evidence" value="ECO:0007669"/>
    <property type="project" value="UniProtKB-UniRule"/>
</dbReference>
<reference evidence="12 13" key="1">
    <citation type="journal article" date="2012" name="New Phytol.">
        <title>Insight into trade-off between wood decay and parasitism from the genome of a fungal forest pathogen.</title>
        <authorList>
            <person name="Olson A."/>
            <person name="Aerts A."/>
            <person name="Asiegbu F."/>
            <person name="Belbahri L."/>
            <person name="Bouzid O."/>
            <person name="Broberg A."/>
            <person name="Canback B."/>
            <person name="Coutinho P.M."/>
            <person name="Cullen D."/>
            <person name="Dalman K."/>
            <person name="Deflorio G."/>
            <person name="van Diepen L.T."/>
            <person name="Dunand C."/>
            <person name="Duplessis S."/>
            <person name="Durling M."/>
            <person name="Gonthier P."/>
            <person name="Grimwood J."/>
            <person name="Fossdal C.G."/>
            <person name="Hansson D."/>
            <person name="Henrissat B."/>
            <person name="Hietala A."/>
            <person name="Himmelstrand K."/>
            <person name="Hoffmeister D."/>
            <person name="Hogberg N."/>
            <person name="James T.Y."/>
            <person name="Karlsson M."/>
            <person name="Kohler A."/>
            <person name="Kues U."/>
            <person name="Lee Y.H."/>
            <person name="Lin Y.C."/>
            <person name="Lind M."/>
            <person name="Lindquist E."/>
            <person name="Lombard V."/>
            <person name="Lucas S."/>
            <person name="Lunden K."/>
            <person name="Morin E."/>
            <person name="Murat C."/>
            <person name="Park J."/>
            <person name="Raffaello T."/>
            <person name="Rouze P."/>
            <person name="Salamov A."/>
            <person name="Schmutz J."/>
            <person name="Solheim H."/>
            <person name="Stahlberg J."/>
            <person name="Velez H."/>
            <person name="de Vries R.P."/>
            <person name="Wiebenga A."/>
            <person name="Woodward S."/>
            <person name="Yakovlev I."/>
            <person name="Garbelotto M."/>
            <person name="Martin F."/>
            <person name="Grigoriev I.V."/>
            <person name="Stenlid J."/>
        </authorList>
    </citation>
    <scope>NUCLEOTIDE SEQUENCE [LARGE SCALE GENOMIC DNA]</scope>
    <source>
        <strain evidence="12 13">TC 32-1</strain>
    </source>
</reference>
<evidence type="ECO:0000256" key="2">
    <source>
        <dbReference type="ARBA" id="ARBA00022490"/>
    </source>
</evidence>
<feature type="binding site" evidence="11">
    <location>
        <position position="89"/>
    </location>
    <ligand>
        <name>Ni(2+)</name>
        <dbReference type="ChEBI" id="CHEBI:49786"/>
        <note>for nickel-dependent acireductone dioxygenase activity</note>
    </ligand>
</feature>
<comment type="pathway">
    <text evidence="11">Amino-acid biosynthesis; L-methionine biosynthesis via salvage pathway; L-methionine from S-methyl-5-thio-alpha-D-ribose 1-phosphate: step 5/6.</text>
</comment>
<feature type="binding site" evidence="11">
    <location>
        <position position="93"/>
    </location>
    <ligand>
        <name>Ni(2+)</name>
        <dbReference type="ChEBI" id="CHEBI:49786"/>
        <note>for nickel-dependent acireductone dioxygenase activity</note>
    </ligand>
</feature>
<dbReference type="CDD" id="cd02232">
    <property type="entry name" value="cupin_ARD"/>
    <property type="match status" value="1"/>
</dbReference>
<keyword evidence="3 11" id="KW-0533">Nickel</keyword>
<comment type="catalytic activity">
    <reaction evidence="11">
        <text>1,2-dihydroxy-5-(methylsulfanyl)pent-1-en-3-one + O2 = 3-(methylsulfanyl)propanoate + CO + formate + 2 H(+)</text>
        <dbReference type="Rhea" id="RHEA:14161"/>
        <dbReference type="ChEBI" id="CHEBI:15378"/>
        <dbReference type="ChEBI" id="CHEBI:15379"/>
        <dbReference type="ChEBI" id="CHEBI:15740"/>
        <dbReference type="ChEBI" id="CHEBI:17245"/>
        <dbReference type="ChEBI" id="CHEBI:49016"/>
        <dbReference type="ChEBI" id="CHEBI:49252"/>
        <dbReference type="EC" id="1.13.11.53"/>
    </reaction>
</comment>
<comment type="similarity">
    <text evidence="11">Belongs to the acireductone dioxygenase (ARD) family.</text>
</comment>
<name>W4K6M6_HETIT</name>
<dbReference type="SUPFAM" id="SSF51182">
    <property type="entry name" value="RmlC-like cupins"/>
    <property type="match status" value="1"/>
</dbReference>
<dbReference type="GO" id="GO:0005634">
    <property type="term" value="C:nucleus"/>
    <property type="evidence" value="ECO:0007669"/>
    <property type="project" value="UniProtKB-SubCell"/>
</dbReference>
<dbReference type="EC" id="1.13.11.53" evidence="11"/>
<dbReference type="GO" id="GO:0016151">
    <property type="term" value="F:nickel cation binding"/>
    <property type="evidence" value="ECO:0007669"/>
    <property type="project" value="UniProtKB-UniRule"/>
</dbReference>
<evidence type="ECO:0000256" key="6">
    <source>
        <dbReference type="ARBA" id="ARBA00022964"/>
    </source>
</evidence>
<proteinExistence type="inferred from homology"/>
<feature type="binding site" evidence="11">
    <location>
        <position position="87"/>
    </location>
    <ligand>
        <name>Fe(2+)</name>
        <dbReference type="ChEBI" id="CHEBI:29033"/>
        <note>for iron-dependent acireductone dioxygenase activity</note>
    </ligand>
</feature>
<dbReference type="GO" id="GO:0010309">
    <property type="term" value="F:acireductone dioxygenase [iron(II)-requiring] activity"/>
    <property type="evidence" value="ECO:0007669"/>
    <property type="project" value="UniProtKB-UniRule"/>
</dbReference>
<dbReference type="GO" id="GO:0010308">
    <property type="term" value="F:acireductone dioxygenase (Ni2+-requiring) activity"/>
    <property type="evidence" value="ECO:0007669"/>
    <property type="project" value="UniProtKB-UniRule"/>
</dbReference>
<dbReference type="InterPro" id="IPR027496">
    <property type="entry name" value="ARD_euk"/>
</dbReference>
<dbReference type="OrthoDB" id="1867259at2759"/>
<keyword evidence="6 11" id="KW-0223">Dioxygenase</keyword>
<feature type="binding site" evidence="11">
    <location>
        <position position="87"/>
    </location>
    <ligand>
        <name>Ni(2+)</name>
        <dbReference type="ChEBI" id="CHEBI:49786"/>
        <note>for nickel-dependent acireductone dioxygenase activity</note>
    </ligand>
</feature>
<dbReference type="InterPro" id="IPR004313">
    <property type="entry name" value="ARD"/>
</dbReference>
<dbReference type="PANTHER" id="PTHR23418">
    <property type="entry name" value="ACIREDUCTONE DIOXYGENASE"/>
    <property type="match status" value="1"/>
</dbReference>
<dbReference type="EMBL" id="KI925459">
    <property type="protein sequence ID" value="ETW80716.1"/>
    <property type="molecule type" value="Genomic_DNA"/>
</dbReference>
<dbReference type="STRING" id="747525.W4K6M6"/>
<evidence type="ECO:0000256" key="11">
    <source>
        <dbReference type="HAMAP-Rule" id="MF_03154"/>
    </source>
</evidence>
<evidence type="ECO:0000256" key="4">
    <source>
        <dbReference type="ARBA" id="ARBA00022605"/>
    </source>
</evidence>
<comment type="function">
    <text evidence="11">Catalyzes 2 different reactions between oxygen and the acireductone 1,2-dihydroxy-3-keto-5-methylthiopentene (DHK-MTPene) depending upon the metal bound in the active site. Fe-containing acireductone dioxygenase (Fe-ARD) produces formate and 2-keto-4-methylthiobutyrate (KMTB), the alpha-ketoacid precursor of methionine in the methionine recycle pathway. Ni-containing acireductone dioxygenase (Ni-ARD) produces methylthiopropionate, carbon monoxide and formate, and does not lie on the methionine recycle pathway.</text>
</comment>
<evidence type="ECO:0000256" key="5">
    <source>
        <dbReference type="ARBA" id="ARBA00022723"/>
    </source>
</evidence>
<comment type="catalytic activity">
    <reaction evidence="1 11">
        <text>1,2-dihydroxy-5-(methylsulfanyl)pent-1-en-3-one + O2 = 4-methylsulfanyl-2-oxobutanoate + formate + 2 H(+)</text>
        <dbReference type="Rhea" id="RHEA:24504"/>
        <dbReference type="ChEBI" id="CHEBI:15378"/>
        <dbReference type="ChEBI" id="CHEBI:15379"/>
        <dbReference type="ChEBI" id="CHEBI:15740"/>
        <dbReference type="ChEBI" id="CHEBI:16723"/>
        <dbReference type="ChEBI" id="CHEBI:49252"/>
        <dbReference type="EC" id="1.13.11.54"/>
    </reaction>
</comment>
<evidence type="ECO:0000256" key="9">
    <source>
        <dbReference type="ARBA" id="ARBA00023167"/>
    </source>
</evidence>
<dbReference type="Gene3D" id="2.60.120.10">
    <property type="entry name" value="Jelly Rolls"/>
    <property type="match status" value="1"/>
</dbReference>
<evidence type="ECO:0000313" key="12">
    <source>
        <dbReference type="EMBL" id="ETW80716.1"/>
    </source>
</evidence>
<dbReference type="HAMAP" id="MF_03154">
    <property type="entry name" value="Salvage_MtnD_euk"/>
    <property type="match status" value="1"/>
</dbReference>